<gene>
    <name evidence="1" type="ORF">SAMN05444364_13710</name>
</gene>
<reference evidence="1 2" key="1">
    <citation type="submission" date="2016-11" db="EMBL/GenBank/DDBJ databases">
        <authorList>
            <person name="Varghese N."/>
            <person name="Submissions S."/>
        </authorList>
    </citation>
    <scope>NUCLEOTIDE SEQUENCE [LARGE SCALE GENOMIC DNA]</scope>
    <source>
        <strain evidence="1 2">DSM 22613</strain>
    </source>
</reference>
<keyword evidence="2" id="KW-1185">Reference proteome</keyword>
<dbReference type="EMBL" id="FQWA01000037">
    <property type="protein sequence ID" value="SHG10893.1"/>
    <property type="molecule type" value="Genomic_DNA"/>
</dbReference>
<name>A0AAX2F6Z7_9BACT</name>
<evidence type="ECO:0000313" key="2">
    <source>
        <dbReference type="Proteomes" id="UP000184105"/>
    </source>
</evidence>
<accession>A0AAX2F6Z7</accession>
<protein>
    <submittedName>
        <fullName evidence="1">Uncharacterized protein</fullName>
    </submittedName>
</protein>
<dbReference type="Proteomes" id="UP000184105">
    <property type="component" value="Unassembled WGS sequence"/>
</dbReference>
<proteinExistence type="predicted"/>
<sequence>MKVIRKPCTFNYVHLGECDARLHLPKRNGLFMKNAITVFGMSFLPKQCSKCLFNLSYWV</sequence>
<organism evidence="1 2">
    <name type="scientific">Prevotella scopos JCM 17725</name>
    <dbReference type="NCBI Taxonomy" id="1236518"/>
    <lineage>
        <taxon>Bacteria</taxon>
        <taxon>Pseudomonadati</taxon>
        <taxon>Bacteroidota</taxon>
        <taxon>Bacteroidia</taxon>
        <taxon>Bacteroidales</taxon>
        <taxon>Prevotellaceae</taxon>
        <taxon>Prevotella</taxon>
    </lineage>
</organism>
<dbReference type="AlphaFoldDB" id="A0AAX2F6Z7"/>
<comment type="caution">
    <text evidence="1">The sequence shown here is derived from an EMBL/GenBank/DDBJ whole genome shotgun (WGS) entry which is preliminary data.</text>
</comment>
<evidence type="ECO:0000313" key="1">
    <source>
        <dbReference type="EMBL" id="SHG10893.1"/>
    </source>
</evidence>